<dbReference type="InterPro" id="IPR046348">
    <property type="entry name" value="SIS_dom_sf"/>
</dbReference>
<dbReference type="eggNOG" id="COG1737">
    <property type="taxonomic scope" value="Bacteria"/>
</dbReference>
<evidence type="ECO:0000256" key="2">
    <source>
        <dbReference type="ARBA" id="ARBA00023235"/>
    </source>
</evidence>
<dbReference type="GO" id="GO:0004476">
    <property type="term" value="F:mannose-6-phosphate isomerase activity"/>
    <property type="evidence" value="ECO:0007669"/>
    <property type="project" value="InterPro"/>
</dbReference>
<proteinExistence type="inferred from homology"/>
<keyword evidence="5" id="KW-1185">Reference proteome</keyword>
<accession>A0LS31</accession>
<dbReference type="STRING" id="351607.Acel_0467"/>
<organism evidence="4 5">
    <name type="scientific">Acidothermus cellulolyticus (strain ATCC 43068 / DSM 8971 / 11B)</name>
    <dbReference type="NCBI Taxonomy" id="351607"/>
    <lineage>
        <taxon>Bacteria</taxon>
        <taxon>Bacillati</taxon>
        <taxon>Actinomycetota</taxon>
        <taxon>Actinomycetes</taxon>
        <taxon>Acidothermales</taxon>
        <taxon>Acidothermaceae</taxon>
        <taxon>Acidothermus</taxon>
    </lineage>
</organism>
<dbReference type="InParanoid" id="A0LS31"/>
<reference evidence="4 5" key="1">
    <citation type="journal article" date="2009" name="Genome Res.">
        <title>Complete genome of the cellulolytic thermophile Acidothermus cellulolyticus 11B provides insights into its ecophysiological and evolutionary adaptations.</title>
        <authorList>
            <person name="Barabote R.D."/>
            <person name="Xie G."/>
            <person name="Leu D.H."/>
            <person name="Normand P."/>
            <person name="Necsulea A."/>
            <person name="Daubin V."/>
            <person name="Medigue C."/>
            <person name="Adney W.S."/>
            <person name="Xu X.C."/>
            <person name="Lapidus A."/>
            <person name="Parales R.E."/>
            <person name="Detter C."/>
            <person name="Pujic P."/>
            <person name="Bruce D."/>
            <person name="Lavire C."/>
            <person name="Challacombe J.F."/>
            <person name="Brettin T.S."/>
            <person name="Berry A.M."/>
        </authorList>
    </citation>
    <scope>NUCLEOTIDE SEQUENCE [LARGE SCALE GENOMIC DNA]</scope>
    <source>
        <strain evidence="5">ATCC 43068 / DSM 8971 / 11B</strain>
    </source>
</reference>
<dbReference type="InterPro" id="IPR019490">
    <property type="entry name" value="Glu6P/Mann6P_isomerase_C"/>
</dbReference>
<gene>
    <name evidence="4" type="ordered locus">Acel_0467</name>
</gene>
<dbReference type="GO" id="GO:0004347">
    <property type="term" value="F:glucose-6-phosphate isomerase activity"/>
    <property type="evidence" value="ECO:0007669"/>
    <property type="project" value="InterPro"/>
</dbReference>
<dbReference type="HOGENOM" id="CLU_059687_2_0_11"/>
<name>A0LS31_ACIC1</name>
<dbReference type="Gene3D" id="3.40.50.10490">
    <property type="entry name" value="Glucose-6-phosphate isomerase like protein, domain 1"/>
    <property type="match status" value="2"/>
</dbReference>
<dbReference type="AlphaFoldDB" id="A0LS31"/>
<comment type="similarity">
    <text evidence="1">Belongs to the PGI/PMI family.</text>
</comment>
<sequence>MEFSFNEAVLDDPDALAAGDPSDMLRAVATSGAQIREMTTYTAEAGIEVLAEDRPRAVILSAVGSSAAACEVLRALVGDDVHLPLIDVPGPVLPRWVGPLDLVIAVSRSGTAQPTLSVVAEAGRRGCRVVTVAAPGSPLAHACDRVHGLHIPADRAARHTRASLWALVTPLLAIADLLGLAVVPAEELALAADRLDKVAETCRPSSESFVNPAKQLALEIAGSIPVIWGAGQLCRTAAKRFARQLHANAKYPALDGGLQEAAHGSVALFDGPFATSAPSDIFCDPLDSGSGPPFPRLRVVLLRDAMESPPDAALRAAAETLATDRGIRLSEILADAGQPLERLAQFIALGDFASIYLALGLGVDPGATPAVLEMKDRVSQLFRGIDR</sequence>
<dbReference type="GO" id="GO:0005975">
    <property type="term" value="P:carbohydrate metabolic process"/>
    <property type="evidence" value="ECO:0007669"/>
    <property type="project" value="InterPro"/>
</dbReference>
<evidence type="ECO:0000259" key="3">
    <source>
        <dbReference type="PROSITE" id="PS51464"/>
    </source>
</evidence>
<dbReference type="Pfam" id="PF10432">
    <property type="entry name" value="bact-PGI_C"/>
    <property type="match status" value="1"/>
</dbReference>
<dbReference type="RefSeq" id="WP_011719304.1">
    <property type="nucleotide sequence ID" value="NC_008578.1"/>
</dbReference>
<dbReference type="EMBL" id="CP000481">
    <property type="protein sequence ID" value="ABK52241.1"/>
    <property type="molecule type" value="Genomic_DNA"/>
</dbReference>
<protein>
    <submittedName>
        <fullName evidence="4">Sugar isomerase (SIS)</fullName>
    </submittedName>
</protein>
<dbReference type="KEGG" id="ace:Acel_0467"/>
<evidence type="ECO:0000313" key="5">
    <source>
        <dbReference type="Proteomes" id="UP000008221"/>
    </source>
</evidence>
<dbReference type="PROSITE" id="PS51464">
    <property type="entry name" value="SIS"/>
    <property type="match status" value="1"/>
</dbReference>
<dbReference type="GO" id="GO:0097367">
    <property type="term" value="F:carbohydrate derivative binding"/>
    <property type="evidence" value="ECO:0007669"/>
    <property type="project" value="InterPro"/>
</dbReference>
<evidence type="ECO:0000256" key="1">
    <source>
        <dbReference type="ARBA" id="ARBA00010523"/>
    </source>
</evidence>
<dbReference type="Proteomes" id="UP000008221">
    <property type="component" value="Chromosome"/>
</dbReference>
<feature type="domain" description="SIS" evidence="3">
    <location>
        <begin position="46"/>
        <end position="180"/>
    </location>
</feature>
<dbReference type="OrthoDB" id="5241724at2"/>
<dbReference type="SUPFAM" id="SSF53697">
    <property type="entry name" value="SIS domain"/>
    <property type="match status" value="1"/>
</dbReference>
<dbReference type="InterPro" id="IPR001347">
    <property type="entry name" value="SIS_dom"/>
</dbReference>
<evidence type="ECO:0000313" key="4">
    <source>
        <dbReference type="EMBL" id="ABK52241.1"/>
    </source>
</evidence>
<dbReference type="CDD" id="cd05637">
    <property type="entry name" value="SIS_PGI_PMI_2"/>
    <property type="match status" value="1"/>
</dbReference>
<keyword evidence="2 4" id="KW-0413">Isomerase</keyword>
<dbReference type="GO" id="GO:1901135">
    <property type="term" value="P:carbohydrate derivative metabolic process"/>
    <property type="evidence" value="ECO:0007669"/>
    <property type="project" value="InterPro"/>
</dbReference>